<keyword evidence="3" id="KW-1185">Reference proteome</keyword>
<feature type="compositionally biased region" description="Polar residues" evidence="1">
    <location>
        <begin position="91"/>
        <end position="102"/>
    </location>
</feature>
<name>A0A7J7PE70_9MAGN</name>
<evidence type="ECO:0000313" key="3">
    <source>
        <dbReference type="Proteomes" id="UP000541444"/>
    </source>
</evidence>
<feature type="compositionally biased region" description="Polar residues" evidence="1">
    <location>
        <begin position="33"/>
        <end position="43"/>
    </location>
</feature>
<comment type="caution">
    <text evidence="2">The sequence shown here is derived from an EMBL/GenBank/DDBJ whole genome shotgun (WGS) entry which is preliminary data.</text>
</comment>
<gene>
    <name evidence="2" type="ORF">GIB67_005112</name>
</gene>
<feature type="non-terminal residue" evidence="2">
    <location>
        <position position="124"/>
    </location>
</feature>
<accession>A0A7J7PE70</accession>
<protein>
    <submittedName>
        <fullName evidence="2">Uncharacterized protein</fullName>
    </submittedName>
</protein>
<feature type="region of interest" description="Disordered" evidence="1">
    <location>
        <begin position="28"/>
        <end position="56"/>
    </location>
</feature>
<dbReference type="Proteomes" id="UP000541444">
    <property type="component" value="Unassembled WGS sequence"/>
</dbReference>
<sequence length="124" mass="13506">MHSMATSNRFFIWLVYGNSNQNHPIARVDTGGPSHNVTTSSNGGRPPSTYGSYENVDPTVDLNLDFDEALSQHFDALSEPVVDDIPPPNDLPTSSNVHPANANAPSNALCQLQVMSFLQMQMPH</sequence>
<evidence type="ECO:0000256" key="1">
    <source>
        <dbReference type="SAM" id="MobiDB-lite"/>
    </source>
</evidence>
<dbReference type="AlphaFoldDB" id="A0A7J7PE70"/>
<evidence type="ECO:0000313" key="2">
    <source>
        <dbReference type="EMBL" id="KAF6177124.1"/>
    </source>
</evidence>
<dbReference type="EMBL" id="JACGCM010000003">
    <property type="protein sequence ID" value="KAF6177124.1"/>
    <property type="molecule type" value="Genomic_DNA"/>
</dbReference>
<proteinExistence type="predicted"/>
<feature type="region of interest" description="Disordered" evidence="1">
    <location>
        <begin position="79"/>
        <end position="102"/>
    </location>
</feature>
<organism evidence="2 3">
    <name type="scientific">Kingdonia uniflora</name>
    <dbReference type="NCBI Taxonomy" id="39325"/>
    <lineage>
        <taxon>Eukaryota</taxon>
        <taxon>Viridiplantae</taxon>
        <taxon>Streptophyta</taxon>
        <taxon>Embryophyta</taxon>
        <taxon>Tracheophyta</taxon>
        <taxon>Spermatophyta</taxon>
        <taxon>Magnoliopsida</taxon>
        <taxon>Ranunculales</taxon>
        <taxon>Circaeasteraceae</taxon>
        <taxon>Kingdonia</taxon>
    </lineage>
</organism>
<reference evidence="2 3" key="1">
    <citation type="journal article" date="2020" name="IScience">
        <title>Genome Sequencing of the Endangered Kingdonia uniflora (Circaeasteraceae, Ranunculales) Reveals Potential Mechanisms of Evolutionary Specialization.</title>
        <authorList>
            <person name="Sun Y."/>
            <person name="Deng T."/>
            <person name="Zhang A."/>
            <person name="Moore M.J."/>
            <person name="Landis J.B."/>
            <person name="Lin N."/>
            <person name="Zhang H."/>
            <person name="Zhang X."/>
            <person name="Huang J."/>
            <person name="Zhang X."/>
            <person name="Sun H."/>
            <person name="Wang H."/>
        </authorList>
    </citation>
    <scope>NUCLEOTIDE SEQUENCE [LARGE SCALE GENOMIC DNA]</scope>
    <source>
        <strain evidence="2">TB1705</strain>
        <tissue evidence="2">Leaf</tissue>
    </source>
</reference>